<dbReference type="PANTHER" id="PTHR42997">
    <property type="entry name" value="HIT FAMILY HYDROLASE"/>
    <property type="match status" value="1"/>
</dbReference>
<dbReference type="InterPro" id="IPR052908">
    <property type="entry name" value="AP-4-A_phosphorylase"/>
</dbReference>
<dbReference type="InterPro" id="IPR011146">
    <property type="entry name" value="HIT-like"/>
</dbReference>
<dbReference type="EMBL" id="VUNS01000014">
    <property type="protein sequence ID" value="MST97990.1"/>
    <property type="molecule type" value="Genomic_DNA"/>
</dbReference>
<feature type="active site" description="Tele-AMP-histidine intermediate" evidence="2">
    <location>
        <position position="124"/>
    </location>
</feature>
<comment type="caution">
    <text evidence="6">The sequence shown here is derived from an EMBL/GenBank/DDBJ whole genome shotgun (WGS) entry which is preliminary data.</text>
</comment>
<reference evidence="6 7" key="1">
    <citation type="submission" date="2019-08" db="EMBL/GenBank/DDBJ databases">
        <title>In-depth cultivation of the pig gut microbiome towards novel bacterial diversity and tailored functional studies.</title>
        <authorList>
            <person name="Wylensek D."/>
            <person name="Hitch T.C.A."/>
            <person name="Clavel T."/>
        </authorList>
    </citation>
    <scope>NUCLEOTIDE SEQUENCE [LARGE SCALE GENOMIC DNA]</scope>
    <source>
        <strain evidence="6 7">BBE-744-WT-12</strain>
    </source>
</reference>
<dbReference type="Proteomes" id="UP000435649">
    <property type="component" value="Unassembled WGS sequence"/>
</dbReference>
<dbReference type="CDD" id="cd01275">
    <property type="entry name" value="FHIT"/>
    <property type="match status" value="1"/>
</dbReference>
<gene>
    <name evidence="6" type="ORF">FYJ85_13165</name>
</gene>
<evidence type="ECO:0000256" key="1">
    <source>
        <dbReference type="ARBA" id="ARBA00022741"/>
    </source>
</evidence>
<evidence type="ECO:0000313" key="6">
    <source>
        <dbReference type="EMBL" id="MST97990.1"/>
    </source>
</evidence>
<dbReference type="GO" id="GO:0003824">
    <property type="term" value="F:catalytic activity"/>
    <property type="evidence" value="ECO:0007669"/>
    <property type="project" value="InterPro"/>
</dbReference>
<dbReference type="SUPFAM" id="SSF54197">
    <property type="entry name" value="HIT-like"/>
    <property type="match status" value="1"/>
</dbReference>
<dbReference type="GO" id="GO:0000166">
    <property type="term" value="F:nucleotide binding"/>
    <property type="evidence" value="ECO:0007669"/>
    <property type="project" value="UniProtKB-KW"/>
</dbReference>
<dbReference type="Pfam" id="PF01230">
    <property type="entry name" value="HIT"/>
    <property type="match status" value="1"/>
</dbReference>
<keyword evidence="7" id="KW-1185">Reference proteome</keyword>
<feature type="binding site" evidence="3">
    <location>
        <position position="54"/>
    </location>
    <ligand>
        <name>substrate</name>
    </ligand>
</feature>
<evidence type="ECO:0000259" key="5">
    <source>
        <dbReference type="PROSITE" id="PS51084"/>
    </source>
</evidence>
<evidence type="ECO:0000313" key="7">
    <source>
        <dbReference type="Proteomes" id="UP000435649"/>
    </source>
</evidence>
<dbReference type="InterPro" id="IPR039383">
    <property type="entry name" value="FHIT"/>
</dbReference>
<dbReference type="PANTHER" id="PTHR42997:SF1">
    <property type="entry name" value="AP-4-A PHOSPHORYLASE"/>
    <property type="match status" value="1"/>
</dbReference>
<organism evidence="6 7">
    <name type="scientific">Victivallis lenta</name>
    <dbReference type="NCBI Taxonomy" id="2606640"/>
    <lineage>
        <taxon>Bacteria</taxon>
        <taxon>Pseudomonadati</taxon>
        <taxon>Lentisphaerota</taxon>
        <taxon>Lentisphaeria</taxon>
        <taxon>Victivallales</taxon>
        <taxon>Victivallaceae</taxon>
        <taxon>Victivallis</taxon>
    </lineage>
</organism>
<feature type="domain" description="HIT" evidence="5">
    <location>
        <begin position="23"/>
        <end position="137"/>
    </location>
</feature>
<accession>A0A844G2N5</accession>
<proteinExistence type="predicted"/>
<name>A0A844G2N5_9BACT</name>
<feature type="binding site" evidence="3">
    <location>
        <begin position="116"/>
        <end position="119"/>
    </location>
    <ligand>
        <name>substrate</name>
    </ligand>
</feature>
<dbReference type="InterPro" id="IPR036265">
    <property type="entry name" value="HIT-like_sf"/>
</dbReference>
<dbReference type="Gene3D" id="3.30.428.10">
    <property type="entry name" value="HIT-like"/>
    <property type="match status" value="1"/>
</dbReference>
<feature type="binding site" evidence="3">
    <location>
        <position position="126"/>
    </location>
    <ligand>
        <name>substrate</name>
    </ligand>
</feature>
<evidence type="ECO:0000256" key="4">
    <source>
        <dbReference type="PROSITE-ProRule" id="PRU00464"/>
    </source>
</evidence>
<keyword evidence="1" id="KW-0547">Nucleotide-binding</keyword>
<dbReference type="PROSITE" id="PS51084">
    <property type="entry name" value="HIT_2"/>
    <property type="match status" value="1"/>
</dbReference>
<dbReference type="RefSeq" id="WP_154419119.1">
    <property type="nucleotide sequence ID" value="NZ_CALXOB010000029.1"/>
</dbReference>
<feature type="short sequence motif" description="Histidine triad motif" evidence="4">
    <location>
        <begin position="122"/>
        <end position="126"/>
    </location>
</feature>
<evidence type="ECO:0000256" key="3">
    <source>
        <dbReference type="PIRSR" id="PIRSR639383-2"/>
    </source>
</evidence>
<protein>
    <submittedName>
        <fullName evidence="6">HIT domain-containing protein</fullName>
    </submittedName>
</protein>
<dbReference type="AlphaFoldDB" id="A0A844G2N5"/>
<evidence type="ECO:0000256" key="2">
    <source>
        <dbReference type="PIRSR" id="PIRSR639383-1"/>
    </source>
</evidence>
<sequence length="165" mass="18625">MEETPRPLWAPWRVEFIRGEREKRCFLCDSDAPSGKPGDMLVIRRGRTAFVMLNRYPYNAGHLLVSPYRHLADLPLLSEEERAEIFELCIQSELTLRKVVSPDAFNVGFNLGSAAGAGVPDHLHMHIVPRWNGDNNFMPVLADIRCVPEALEATAALLRSNWTEA</sequence>